<dbReference type="AlphaFoldDB" id="A0A7I4XRQ2"/>
<organism evidence="20 21">
    <name type="scientific">Haemonchus contortus</name>
    <name type="common">Barber pole worm</name>
    <dbReference type="NCBI Taxonomy" id="6289"/>
    <lineage>
        <taxon>Eukaryota</taxon>
        <taxon>Metazoa</taxon>
        <taxon>Ecdysozoa</taxon>
        <taxon>Nematoda</taxon>
        <taxon>Chromadorea</taxon>
        <taxon>Rhabditida</taxon>
        <taxon>Rhabditina</taxon>
        <taxon>Rhabditomorpha</taxon>
        <taxon>Strongyloidea</taxon>
        <taxon>Trichostrongylidae</taxon>
        <taxon>Haemonchus</taxon>
    </lineage>
</organism>
<feature type="transmembrane region" description="Helical" evidence="17">
    <location>
        <begin position="500"/>
        <end position="520"/>
    </location>
</feature>
<comment type="subcellular location">
    <subcellularLocation>
        <location evidence="16">Postsynaptic cell membrane</location>
        <topology evidence="16">Multi-pass membrane protein</topology>
    </subcellularLocation>
</comment>
<evidence type="ECO:0000256" key="7">
    <source>
        <dbReference type="ARBA" id="ARBA00023018"/>
    </source>
</evidence>
<keyword evidence="14" id="KW-1071">Ligand-gated ion channel</keyword>
<evidence type="ECO:0000256" key="11">
    <source>
        <dbReference type="ARBA" id="ARBA00023170"/>
    </source>
</evidence>
<feature type="signal peptide" evidence="17">
    <location>
        <begin position="1"/>
        <end position="25"/>
    </location>
</feature>
<dbReference type="FunFam" id="1.20.58.390:FF:000043">
    <property type="entry name" value="AcetylCholine Receptor"/>
    <property type="match status" value="1"/>
</dbReference>
<keyword evidence="8 17" id="KW-0406">Ion transport</keyword>
<evidence type="ECO:0000256" key="3">
    <source>
        <dbReference type="ARBA" id="ARBA00022475"/>
    </source>
</evidence>
<sequence length="525" mass="60290">METGPECLPALMFLLLAARYQEVWAGDHERRLYAKLADGYNKLARPVKNDSEPVLVLLGLDFQQILDVSWVDHYLTWDPSEYGNIKEVRLPISNIWKPDVLLYNSVDQQFDSTWPVNAVVYHTGNVTWIPPAVIRSSCSIDIAYFPFDSQHCSMKFGSWTYSGFFTDLRNASVSVGTYQPNGEWEMLDLTSKRSIFYYECCPEPYYDITFTISIRRRTLYYGFNLVLPSMLISALALLGFTLPADSGEKLNLCVTIFMSLCVFMLMVAEAMPQTSDALPLIEVYFSCIMFEVGASVVCTVFALNFHHRTPESYHPMTPFTRKILLEWLPMLLFMDRPPPFRMEQISECNGHVIGEKHKDKRKMKGYVVDLQKTLLDNCYPPVDNKSKAVHLDFCHGGRIEVRRKPVSAERNSYPLSMTSNNGNSPALAQKYTFSSKLHNPPEPIDRKSPLPVTTRNLMDERQYAGIMEELKVISNRIKKEEIMHSERADWMFAAMVIDRVCFVTFSFFLILCTLVLSYRAPHIFA</sequence>
<evidence type="ECO:0000256" key="2">
    <source>
        <dbReference type="ARBA" id="ARBA00022448"/>
    </source>
</evidence>
<dbReference type="SUPFAM" id="SSF63712">
    <property type="entry name" value="Nicotinic receptor ligand binding domain-like"/>
    <property type="match status" value="1"/>
</dbReference>
<dbReference type="InterPro" id="IPR018000">
    <property type="entry name" value="Neurotransmitter_ion_chnl_CS"/>
</dbReference>
<evidence type="ECO:0000256" key="9">
    <source>
        <dbReference type="ARBA" id="ARBA00023136"/>
    </source>
</evidence>
<dbReference type="FunFam" id="2.70.170.10:FF:000016">
    <property type="entry name" value="Nicotinic acetylcholine receptor subunit"/>
    <property type="match status" value="1"/>
</dbReference>
<keyword evidence="9 17" id="KW-0472">Membrane</keyword>
<dbReference type="InterPro" id="IPR002394">
    <property type="entry name" value="Nicotinic_acetylcholine_rcpt"/>
</dbReference>
<evidence type="ECO:0000259" key="18">
    <source>
        <dbReference type="Pfam" id="PF02931"/>
    </source>
</evidence>
<comment type="similarity">
    <text evidence="1">Belongs to the ligand-gated ion channel (TC 1.A.9) family. Acetylcholine receptor (TC 1.A.9.1) subfamily.</text>
</comment>
<evidence type="ECO:0000256" key="12">
    <source>
        <dbReference type="ARBA" id="ARBA00023180"/>
    </source>
</evidence>
<protein>
    <submittedName>
        <fullName evidence="21">Neuronal acetylcholine receptor subunit alpha-10-like</fullName>
    </submittedName>
</protein>
<evidence type="ECO:0000313" key="20">
    <source>
        <dbReference type="Proteomes" id="UP000025227"/>
    </source>
</evidence>
<keyword evidence="10" id="KW-1015">Disulfide bond</keyword>
<keyword evidence="2 17" id="KW-0813">Transport</keyword>
<feature type="domain" description="Neurotransmitter-gated ion-channel ligand-binding" evidence="18">
    <location>
        <begin position="29"/>
        <end position="218"/>
    </location>
</feature>
<evidence type="ECO:0000256" key="17">
    <source>
        <dbReference type="RuleBase" id="RU000687"/>
    </source>
</evidence>
<evidence type="ECO:0000256" key="16">
    <source>
        <dbReference type="ARBA" id="ARBA00034104"/>
    </source>
</evidence>
<evidence type="ECO:0000256" key="1">
    <source>
        <dbReference type="ARBA" id="ARBA00009237"/>
    </source>
</evidence>
<keyword evidence="11" id="KW-0675">Receptor</keyword>
<evidence type="ECO:0000256" key="15">
    <source>
        <dbReference type="ARBA" id="ARBA00023303"/>
    </source>
</evidence>
<keyword evidence="3" id="KW-1003">Cell membrane</keyword>
<evidence type="ECO:0000259" key="19">
    <source>
        <dbReference type="Pfam" id="PF02932"/>
    </source>
</evidence>
<evidence type="ECO:0000256" key="6">
    <source>
        <dbReference type="ARBA" id="ARBA00022989"/>
    </source>
</evidence>
<dbReference type="GO" id="GO:0045211">
    <property type="term" value="C:postsynaptic membrane"/>
    <property type="evidence" value="ECO:0007669"/>
    <property type="project" value="UniProtKB-SubCell"/>
</dbReference>
<dbReference type="PRINTS" id="PR00254">
    <property type="entry name" value="NICOTINICR"/>
</dbReference>
<evidence type="ECO:0000256" key="13">
    <source>
        <dbReference type="ARBA" id="ARBA00023257"/>
    </source>
</evidence>
<dbReference type="InterPro" id="IPR036734">
    <property type="entry name" value="Neur_chan_lig-bd_sf"/>
</dbReference>
<dbReference type="SUPFAM" id="SSF90112">
    <property type="entry name" value="Neurotransmitter-gated ion-channel transmembrane pore"/>
    <property type="match status" value="1"/>
</dbReference>
<dbReference type="CDD" id="cd18997">
    <property type="entry name" value="LGIC_ECD_nAChR"/>
    <property type="match status" value="1"/>
</dbReference>
<dbReference type="Gene3D" id="2.70.170.10">
    <property type="entry name" value="Neurotransmitter-gated ion-channel ligand-binding domain"/>
    <property type="match status" value="1"/>
</dbReference>
<keyword evidence="4 17" id="KW-0812">Transmembrane</keyword>
<keyword evidence="20" id="KW-1185">Reference proteome</keyword>
<feature type="transmembrane region" description="Helical" evidence="17">
    <location>
        <begin position="283"/>
        <end position="305"/>
    </location>
</feature>
<keyword evidence="12" id="KW-0325">Glycoprotein</keyword>
<dbReference type="Pfam" id="PF02931">
    <property type="entry name" value="Neur_chan_LBD"/>
    <property type="match status" value="1"/>
</dbReference>
<keyword evidence="15 17" id="KW-0407">Ion channel</keyword>
<dbReference type="OMA" id="ADWMFAA"/>
<feature type="transmembrane region" description="Helical" evidence="17">
    <location>
        <begin position="252"/>
        <end position="271"/>
    </location>
</feature>
<feature type="chain" id="PRO_5029933772" evidence="17">
    <location>
        <begin position="26"/>
        <end position="525"/>
    </location>
</feature>
<evidence type="ECO:0000256" key="14">
    <source>
        <dbReference type="ARBA" id="ARBA00023286"/>
    </source>
</evidence>
<dbReference type="InterPro" id="IPR006202">
    <property type="entry name" value="Neur_chan_lig-bd"/>
</dbReference>
<feature type="transmembrane region" description="Helical" evidence="17">
    <location>
        <begin position="219"/>
        <end position="240"/>
    </location>
</feature>
<dbReference type="NCBIfam" id="TIGR00860">
    <property type="entry name" value="LIC"/>
    <property type="match status" value="1"/>
</dbReference>
<dbReference type="GO" id="GO:0004888">
    <property type="term" value="F:transmembrane signaling receptor activity"/>
    <property type="evidence" value="ECO:0007669"/>
    <property type="project" value="InterPro"/>
</dbReference>
<dbReference type="Pfam" id="PF02932">
    <property type="entry name" value="Neur_chan_memb"/>
    <property type="match status" value="1"/>
</dbReference>
<dbReference type="PROSITE" id="PS00236">
    <property type="entry name" value="NEUROTR_ION_CHANNEL"/>
    <property type="match status" value="1"/>
</dbReference>
<evidence type="ECO:0000256" key="5">
    <source>
        <dbReference type="ARBA" id="ARBA00022729"/>
    </source>
</evidence>
<keyword evidence="6 17" id="KW-1133">Transmembrane helix</keyword>
<evidence type="ECO:0000256" key="4">
    <source>
        <dbReference type="ARBA" id="ARBA00022692"/>
    </source>
</evidence>
<evidence type="ECO:0000313" key="21">
    <source>
        <dbReference type="WBParaSite" id="HCON_00002010-00001"/>
    </source>
</evidence>
<dbReference type="OrthoDB" id="5975154at2759"/>
<evidence type="ECO:0000256" key="8">
    <source>
        <dbReference type="ARBA" id="ARBA00023065"/>
    </source>
</evidence>
<dbReference type="InterPro" id="IPR038050">
    <property type="entry name" value="Neuro_actylchol_rec"/>
</dbReference>
<dbReference type="PANTHER" id="PTHR18945">
    <property type="entry name" value="NEUROTRANSMITTER GATED ION CHANNEL"/>
    <property type="match status" value="1"/>
</dbReference>
<dbReference type="CDD" id="cd19051">
    <property type="entry name" value="LGIC_TM_cation"/>
    <property type="match status" value="1"/>
</dbReference>
<reference evidence="21" key="1">
    <citation type="submission" date="2020-12" db="UniProtKB">
        <authorList>
            <consortium name="WormBaseParasite"/>
        </authorList>
    </citation>
    <scope>IDENTIFICATION</scope>
    <source>
        <strain evidence="21">MHco3</strain>
    </source>
</reference>
<accession>A0A7I4XRQ2</accession>
<dbReference type="InterPro" id="IPR036719">
    <property type="entry name" value="Neuro-gated_channel_TM_sf"/>
</dbReference>
<dbReference type="Proteomes" id="UP000025227">
    <property type="component" value="Unplaced"/>
</dbReference>
<dbReference type="PRINTS" id="PR00252">
    <property type="entry name" value="NRIONCHANNEL"/>
</dbReference>
<keyword evidence="5 17" id="KW-0732">Signal</keyword>
<dbReference type="WBParaSite" id="HCON_00002010-00001">
    <property type="protein sequence ID" value="HCON_00002010-00001"/>
    <property type="gene ID" value="HCON_00002010"/>
</dbReference>
<proteinExistence type="inferred from homology"/>
<feature type="domain" description="Neurotransmitter-gated ion-channel transmembrane" evidence="19">
    <location>
        <begin position="225"/>
        <end position="516"/>
    </location>
</feature>
<dbReference type="Gene3D" id="1.20.58.390">
    <property type="entry name" value="Neurotransmitter-gated ion-channel transmembrane domain"/>
    <property type="match status" value="2"/>
</dbReference>
<dbReference type="InterPro" id="IPR006201">
    <property type="entry name" value="Neur_channel"/>
</dbReference>
<evidence type="ECO:0000256" key="10">
    <source>
        <dbReference type="ARBA" id="ARBA00023157"/>
    </source>
</evidence>
<keyword evidence="7" id="KW-0770">Synapse</keyword>
<keyword evidence="13" id="KW-0628">Postsynaptic cell membrane</keyword>
<name>A0A7I4XRQ2_HAECO</name>
<dbReference type="GO" id="GO:0022848">
    <property type="term" value="F:acetylcholine-gated monoatomic cation-selective channel activity"/>
    <property type="evidence" value="ECO:0007669"/>
    <property type="project" value="InterPro"/>
</dbReference>
<dbReference type="InterPro" id="IPR006029">
    <property type="entry name" value="Neurotrans-gated_channel_TM"/>
</dbReference>